<dbReference type="Proteomes" id="UP000198323">
    <property type="component" value="Unassembled WGS sequence"/>
</dbReference>
<name>A0A226MWE4_CALSU</name>
<dbReference type="EMBL" id="MCFN01000382">
    <property type="protein sequence ID" value="OXB59591.1"/>
    <property type="molecule type" value="Genomic_DNA"/>
</dbReference>
<evidence type="ECO:0000256" key="1">
    <source>
        <dbReference type="ARBA" id="ARBA00023180"/>
    </source>
</evidence>
<evidence type="ECO:0000313" key="3">
    <source>
        <dbReference type="Proteomes" id="UP000198323"/>
    </source>
</evidence>
<dbReference type="GO" id="GO:0045667">
    <property type="term" value="P:regulation of osteoblast differentiation"/>
    <property type="evidence" value="ECO:0007669"/>
    <property type="project" value="TreeGrafter"/>
</dbReference>
<dbReference type="GO" id="GO:0005737">
    <property type="term" value="C:cytoplasm"/>
    <property type="evidence" value="ECO:0007669"/>
    <property type="project" value="TreeGrafter"/>
</dbReference>
<dbReference type="STRING" id="9009.A0A226MWE4"/>
<organism evidence="2 3">
    <name type="scientific">Callipepla squamata</name>
    <name type="common">Scaled quail</name>
    <dbReference type="NCBI Taxonomy" id="9009"/>
    <lineage>
        <taxon>Eukaryota</taxon>
        <taxon>Metazoa</taxon>
        <taxon>Chordata</taxon>
        <taxon>Craniata</taxon>
        <taxon>Vertebrata</taxon>
        <taxon>Euteleostomi</taxon>
        <taxon>Archelosauria</taxon>
        <taxon>Archosauria</taxon>
        <taxon>Dinosauria</taxon>
        <taxon>Saurischia</taxon>
        <taxon>Theropoda</taxon>
        <taxon>Coelurosauria</taxon>
        <taxon>Aves</taxon>
        <taxon>Neognathae</taxon>
        <taxon>Galloanserae</taxon>
        <taxon>Galliformes</taxon>
        <taxon>Odontophoridae</taxon>
        <taxon>Callipepla</taxon>
    </lineage>
</organism>
<reference evidence="2 3" key="1">
    <citation type="submission" date="2016-07" db="EMBL/GenBank/DDBJ databases">
        <title>Disparate Historic Effective Population Sizes Predicted by Modern Levels of Genome Diversity for the Scaled Quail (Callipepla squamata) and the Northern Bobwhite (Colinus virginianus): Inferences from First and Second Generation Draft Genome Assemblies for Sympatric New World Quail.</title>
        <authorList>
            <person name="Oldeschulte D.L."/>
            <person name="Halley Y.A."/>
            <person name="Bhattarai E.K."/>
            <person name="Brashear W.A."/>
            <person name="Hill J."/>
            <person name="Metz R.P."/>
            <person name="Johnson C.D."/>
            <person name="Rollins D."/>
            <person name="Peterson M.J."/>
            <person name="Bickhart D.M."/>
            <person name="Decker J.E."/>
            <person name="Seabury C.M."/>
        </authorList>
    </citation>
    <scope>NUCLEOTIDE SEQUENCE [LARGE SCALE GENOMIC DNA]</scope>
    <source>
        <strain evidence="2 3">Texas</strain>
        <tissue evidence="2">Leg muscle</tissue>
    </source>
</reference>
<gene>
    <name evidence="2" type="ORF">ASZ78_010105</name>
</gene>
<dbReference type="PANTHER" id="PTHR24042:SF2">
    <property type="entry name" value="PROTEIN KINASE C-BINDING PROTEIN NELL1"/>
    <property type="match status" value="1"/>
</dbReference>
<dbReference type="AlphaFoldDB" id="A0A226MWE4"/>
<comment type="caution">
    <text evidence="2">The sequence shown here is derived from an EMBL/GenBank/DDBJ whole genome shotgun (WGS) entry which is preliminary data.</text>
</comment>
<dbReference type="GO" id="GO:0008201">
    <property type="term" value="F:heparin binding"/>
    <property type="evidence" value="ECO:0007669"/>
    <property type="project" value="TreeGrafter"/>
</dbReference>
<keyword evidence="1" id="KW-0325">Glycoprotein</keyword>
<dbReference type="GO" id="GO:0005080">
    <property type="term" value="F:protein kinase C binding"/>
    <property type="evidence" value="ECO:0007669"/>
    <property type="project" value="TreeGrafter"/>
</dbReference>
<accession>A0A226MWE4</accession>
<dbReference type="GO" id="GO:0005615">
    <property type="term" value="C:extracellular space"/>
    <property type="evidence" value="ECO:0007669"/>
    <property type="project" value="TreeGrafter"/>
</dbReference>
<dbReference type="PANTHER" id="PTHR24042">
    <property type="entry name" value="NEL HOMOLOG"/>
    <property type="match status" value="1"/>
</dbReference>
<sequence length="95" mass="10702">MAMLSLCRIYERIVDPPETSLTPQSNLWLGQRNRKHGFFKGVIQDVKVVFIPNGYITQCPNLNRTCPTCSDFLSLVQGIMDLQELLAKMTAKVGT</sequence>
<proteinExistence type="predicted"/>
<dbReference type="Gene3D" id="2.60.120.200">
    <property type="match status" value="1"/>
</dbReference>
<keyword evidence="3" id="KW-1185">Reference proteome</keyword>
<dbReference type="OrthoDB" id="6516201at2759"/>
<dbReference type="InterPro" id="IPR051586">
    <property type="entry name" value="PKC-binding_NELL"/>
</dbReference>
<dbReference type="GO" id="GO:0045778">
    <property type="term" value="P:positive regulation of ossification"/>
    <property type="evidence" value="ECO:0007669"/>
    <property type="project" value="TreeGrafter"/>
</dbReference>
<protein>
    <submittedName>
        <fullName evidence="2">Uncharacterized protein</fullName>
    </submittedName>
</protein>
<evidence type="ECO:0000313" key="2">
    <source>
        <dbReference type="EMBL" id="OXB59591.1"/>
    </source>
</evidence>